<name>A0A3B7QZG7_9BACT</name>
<dbReference type="KEGG" id="hyh:D3Y59_09480"/>
<protein>
    <submittedName>
        <fullName evidence="2">T9SS C-terminal target domain-containing protein</fullName>
    </submittedName>
</protein>
<dbReference type="Proteomes" id="UP000262802">
    <property type="component" value="Chromosome"/>
</dbReference>
<feature type="chain" id="PRO_5017770451" evidence="1">
    <location>
        <begin position="34"/>
        <end position="313"/>
    </location>
</feature>
<dbReference type="AlphaFoldDB" id="A0A3B7QZG7"/>
<feature type="signal peptide" evidence="1">
    <location>
        <begin position="1"/>
        <end position="33"/>
    </location>
</feature>
<gene>
    <name evidence="2" type="ORF">D3Y59_09480</name>
</gene>
<accession>A0A3B7QZG7</accession>
<evidence type="ECO:0000313" key="2">
    <source>
        <dbReference type="EMBL" id="AYA37264.1"/>
    </source>
</evidence>
<sequence length="313" mass="32582">MPVSLHFSGRPKLAAAAATTGGALLAALGVAHAQTGIVAGQVSGLQHQVLTPERVLTSALTYAGGNTPLNTRRLDSLDVDADGRFEVFLATDATLQAGKYPIASAVVWIRGGEILKTQTTFRPTAVALPSGAPIKDSTLPFVPGSSAPTWAPATIGGYTDPELALALEASNPGGLQQLGEWRDGAPHYVGFRLGTASAGYRYGWLLLQASVLYSGCTLRAAAYAVQPRTALPAQPAAELAAFRAGPNPVLQTLHLQVPAAGLLHIHDALGRRYYGQPTGAGPLQLDVAGWPAGLYFASLTTDNGRVVHRLLKQ</sequence>
<evidence type="ECO:0000313" key="3">
    <source>
        <dbReference type="Proteomes" id="UP000262802"/>
    </source>
</evidence>
<organism evidence="2 3">
    <name type="scientific">Hymenobacter oligotrophus</name>
    <dbReference type="NCBI Taxonomy" id="2319843"/>
    <lineage>
        <taxon>Bacteria</taxon>
        <taxon>Pseudomonadati</taxon>
        <taxon>Bacteroidota</taxon>
        <taxon>Cytophagia</taxon>
        <taxon>Cytophagales</taxon>
        <taxon>Hymenobacteraceae</taxon>
        <taxon>Hymenobacter</taxon>
    </lineage>
</organism>
<dbReference type="RefSeq" id="WP_119444838.1">
    <property type="nucleotide sequence ID" value="NZ_CP032317.1"/>
</dbReference>
<keyword evidence="3" id="KW-1185">Reference proteome</keyword>
<dbReference type="EMBL" id="CP032317">
    <property type="protein sequence ID" value="AYA37264.1"/>
    <property type="molecule type" value="Genomic_DNA"/>
</dbReference>
<keyword evidence="1" id="KW-0732">Signal</keyword>
<reference evidence="2 3" key="1">
    <citation type="submission" date="2018-09" db="EMBL/GenBank/DDBJ databases">
        <title>Hymenobacter medium sp. nov., isolated from R2A medium.</title>
        <authorList>
            <person name="Yingchao G."/>
        </authorList>
    </citation>
    <scope>NUCLEOTIDE SEQUENCE [LARGE SCALE GENOMIC DNA]</scope>
    <source>
        <strain evidence="3">sh-6</strain>
    </source>
</reference>
<dbReference type="OrthoDB" id="926075at2"/>
<proteinExistence type="predicted"/>
<evidence type="ECO:0000256" key="1">
    <source>
        <dbReference type="SAM" id="SignalP"/>
    </source>
</evidence>
<dbReference type="NCBIfam" id="TIGR04183">
    <property type="entry name" value="Por_Secre_tail"/>
    <property type="match status" value="1"/>
</dbReference>
<dbReference type="InterPro" id="IPR026444">
    <property type="entry name" value="Secre_tail"/>
</dbReference>